<dbReference type="InterPro" id="IPR049730">
    <property type="entry name" value="SNF2/RAD54-like_C"/>
</dbReference>
<dbReference type="PROSITE" id="PS51192">
    <property type="entry name" value="HELICASE_ATP_BIND_1"/>
    <property type="match status" value="1"/>
</dbReference>
<dbReference type="PANTHER" id="PTHR47157:SF1">
    <property type="entry name" value="CHROMODOMAIN-HELICASE-DNA-BINDING PROTEIN 1-LIKE"/>
    <property type="match status" value="1"/>
</dbReference>
<dbReference type="InterPro" id="IPR027417">
    <property type="entry name" value="P-loop_NTPase"/>
</dbReference>
<dbReference type="SUPFAM" id="SSF52540">
    <property type="entry name" value="P-loop containing nucleoside triphosphate hydrolases"/>
    <property type="match status" value="2"/>
</dbReference>
<dbReference type="CDD" id="cd18793">
    <property type="entry name" value="SF2_C_SNF"/>
    <property type="match status" value="1"/>
</dbReference>
<evidence type="ECO:0000256" key="7">
    <source>
        <dbReference type="SAM" id="Coils"/>
    </source>
</evidence>
<feature type="compositionally biased region" description="Acidic residues" evidence="8">
    <location>
        <begin position="889"/>
        <end position="902"/>
    </location>
</feature>
<evidence type="ECO:0000313" key="11">
    <source>
        <dbReference type="Proteomes" id="UP000046393"/>
    </source>
</evidence>
<dbReference type="AlphaFoldDB" id="A0A0N5AHB5"/>
<keyword evidence="3" id="KW-0547">Nucleotide-binding</keyword>
<dbReference type="Pfam" id="PF00271">
    <property type="entry name" value="Helicase_C"/>
    <property type="match status" value="1"/>
</dbReference>
<comment type="similarity">
    <text evidence="2">Belongs to the SNF2/RAD54 helicase family.</text>
</comment>
<dbReference type="Gene3D" id="3.40.50.10810">
    <property type="entry name" value="Tandem AAA-ATPase domain"/>
    <property type="match status" value="1"/>
</dbReference>
<dbReference type="SMART" id="SM00490">
    <property type="entry name" value="HELICc"/>
    <property type="match status" value="1"/>
</dbReference>
<evidence type="ECO:0000256" key="1">
    <source>
        <dbReference type="ARBA" id="ARBA00004123"/>
    </source>
</evidence>
<dbReference type="STRING" id="451379.A0A0N5AHB5"/>
<evidence type="ECO:0000256" key="3">
    <source>
        <dbReference type="ARBA" id="ARBA00022741"/>
    </source>
</evidence>
<dbReference type="SUPFAM" id="SSF52949">
    <property type="entry name" value="Macro domain-like"/>
    <property type="match status" value="1"/>
</dbReference>
<feature type="domain" description="Helicase ATP-binding" evidence="9">
    <location>
        <begin position="28"/>
        <end position="193"/>
    </location>
</feature>
<keyword evidence="7" id="KW-0175">Coiled coil</keyword>
<keyword evidence="6" id="KW-0539">Nucleus</keyword>
<evidence type="ECO:0000313" key="12">
    <source>
        <dbReference type="WBParaSite" id="SMUV_0000376401-mRNA-1"/>
    </source>
</evidence>
<keyword evidence="4" id="KW-0378">Hydrolase</keyword>
<evidence type="ECO:0000259" key="9">
    <source>
        <dbReference type="PROSITE" id="PS51192"/>
    </source>
</evidence>
<dbReference type="GO" id="GO:0006281">
    <property type="term" value="P:DNA repair"/>
    <property type="evidence" value="ECO:0007669"/>
    <property type="project" value="InterPro"/>
</dbReference>
<sequence>MLDEYKKALSLVGLSLQPHQISGVKCLLNWYKLKHGGIVADDMGLGKTCQTIAALNILKNFFVGIRSLIIVPLSVIDHWEAEIKRFGLGKLDYIRYTGSKEARSELQKKISLYKWNIFLTCHHYVVHDAILFKQKWQFDILVFDEAHRVKSMKSLLHGIIREIPVKWTLLLTGTPIQNNLYELYSLLVLVDSKRFLMDDAEKFVNRYKDIDSDDVANELRSLLSQYLLRRTKSEVAIDVPVSTQVILYHGITGLQRNLYRGILARSYKFLQCLVTGPKERPKTNIASLNNISIQLRKCVSHPYLFYGVEPEPFEEGEHLIEASGKLIVLDQLLQFLLINGHRALIFSQMTHVLDIVEDFLAYRGLSYKRLDGNILAEERYTAIRAFQKSDSKIFCFLLSTKAGGVGLTLTGADTVIFMDSDFNPQNDLQAAARCHRIGQTRPVKVIRLVAKNTIEEAIIERAKGKLQMTRQVLGSKSFEDEKLSVAETSNMILYGLEHLSEVSDVEKQRNSLLELEVIIGKSENGRWVVDGNEELKSVANEGQVMIVKEGDVVKTNTDSGKIMVNNMYIFEGHDYKKDKEVMISIINEAHAAENGCTDEGPGYSAINLRTPLTARQIQDRVKLAEKKKAELIEGRRKKQKLANEKKKELWMKNHYSSYNLLLPDANFKLTNYLITNDNEKFGPFFVLGDVTKPRHDYDSSAHAIIVHVVDNSGNFGRGGVFDALRSKSEKIEKVYNLAKRMDDLDVGYALLVEGVGSSEVEPSTSSNSSSRKESVVLLIAQDYRHRDCLSQDALTECFSRLANYAKSNACSIHFPRITYGMRGVQWYGIERLIRQHFTLRHIPTYIYYFRKHGESTHFSPAKTDLTSSSRFTKTRSASWFEDDNHSEKMEDDGDDYSSDMEL</sequence>
<dbReference type="GO" id="GO:0003678">
    <property type="term" value="F:DNA helicase activity"/>
    <property type="evidence" value="ECO:0007669"/>
    <property type="project" value="InterPro"/>
</dbReference>
<dbReference type="InterPro" id="IPR031053">
    <property type="entry name" value="ALC1"/>
</dbReference>
<protein>
    <submittedName>
        <fullName evidence="12">Chromodomain-helicase-DNA-binding protein 1-like</fullName>
    </submittedName>
</protein>
<organism evidence="11 12">
    <name type="scientific">Syphacia muris</name>
    <dbReference type="NCBI Taxonomy" id="451379"/>
    <lineage>
        <taxon>Eukaryota</taxon>
        <taxon>Metazoa</taxon>
        <taxon>Ecdysozoa</taxon>
        <taxon>Nematoda</taxon>
        <taxon>Chromadorea</taxon>
        <taxon>Rhabditida</taxon>
        <taxon>Spirurina</taxon>
        <taxon>Oxyuridomorpha</taxon>
        <taxon>Oxyuroidea</taxon>
        <taxon>Oxyuridae</taxon>
        <taxon>Syphacia</taxon>
    </lineage>
</organism>
<dbReference type="SMART" id="SM00487">
    <property type="entry name" value="DEXDc"/>
    <property type="match status" value="1"/>
</dbReference>
<dbReference type="GO" id="GO:0005524">
    <property type="term" value="F:ATP binding"/>
    <property type="evidence" value="ECO:0007669"/>
    <property type="project" value="UniProtKB-KW"/>
</dbReference>
<accession>A0A0N5AHB5</accession>
<feature type="coiled-coil region" evidence="7">
    <location>
        <begin position="614"/>
        <end position="644"/>
    </location>
</feature>
<dbReference type="GO" id="GO:0005634">
    <property type="term" value="C:nucleus"/>
    <property type="evidence" value="ECO:0007669"/>
    <property type="project" value="UniProtKB-SubCell"/>
</dbReference>
<dbReference type="GO" id="GO:0006338">
    <property type="term" value="P:chromatin remodeling"/>
    <property type="evidence" value="ECO:0007669"/>
    <property type="project" value="InterPro"/>
</dbReference>
<dbReference type="PROSITE" id="PS51194">
    <property type="entry name" value="HELICASE_CTER"/>
    <property type="match status" value="1"/>
</dbReference>
<dbReference type="Gene3D" id="3.40.220.10">
    <property type="entry name" value="Leucine Aminopeptidase, subunit E, domain 1"/>
    <property type="match status" value="1"/>
</dbReference>
<reference evidence="12" key="1">
    <citation type="submission" date="2017-02" db="UniProtKB">
        <authorList>
            <consortium name="WormBaseParasite"/>
        </authorList>
    </citation>
    <scope>IDENTIFICATION</scope>
</reference>
<proteinExistence type="inferred from homology"/>
<dbReference type="Pfam" id="PF00176">
    <property type="entry name" value="SNF2-rel_dom"/>
    <property type="match status" value="1"/>
</dbReference>
<feature type="domain" description="Helicase C-terminal" evidence="10">
    <location>
        <begin position="328"/>
        <end position="484"/>
    </location>
</feature>
<keyword evidence="5" id="KW-0067">ATP-binding</keyword>
<evidence type="ECO:0000256" key="2">
    <source>
        <dbReference type="ARBA" id="ARBA00007025"/>
    </source>
</evidence>
<dbReference type="PANTHER" id="PTHR47157">
    <property type="entry name" value="CHROMODOMAIN-HELICASE-DNA-BINDING PROTEIN 1-LIKE"/>
    <property type="match status" value="1"/>
</dbReference>
<evidence type="ECO:0000256" key="6">
    <source>
        <dbReference type="ARBA" id="ARBA00023242"/>
    </source>
</evidence>
<dbReference type="WBParaSite" id="SMUV_0000376401-mRNA-1">
    <property type="protein sequence ID" value="SMUV_0000376401-mRNA-1"/>
    <property type="gene ID" value="SMUV_0000376401"/>
</dbReference>
<dbReference type="Proteomes" id="UP000046393">
    <property type="component" value="Unplaced"/>
</dbReference>
<dbReference type="InterPro" id="IPR001650">
    <property type="entry name" value="Helicase_C-like"/>
</dbReference>
<dbReference type="GO" id="GO:0016787">
    <property type="term" value="F:hydrolase activity"/>
    <property type="evidence" value="ECO:0007669"/>
    <property type="project" value="UniProtKB-KW"/>
</dbReference>
<dbReference type="InterPro" id="IPR043472">
    <property type="entry name" value="Macro_dom-like"/>
</dbReference>
<keyword evidence="11" id="KW-1185">Reference proteome</keyword>
<feature type="region of interest" description="Disordered" evidence="8">
    <location>
        <begin position="882"/>
        <end position="902"/>
    </location>
</feature>
<evidence type="ECO:0000256" key="8">
    <source>
        <dbReference type="SAM" id="MobiDB-lite"/>
    </source>
</evidence>
<evidence type="ECO:0000259" key="10">
    <source>
        <dbReference type="PROSITE" id="PS51194"/>
    </source>
</evidence>
<dbReference type="Gene3D" id="3.40.50.300">
    <property type="entry name" value="P-loop containing nucleotide triphosphate hydrolases"/>
    <property type="match status" value="1"/>
</dbReference>
<dbReference type="InterPro" id="IPR038718">
    <property type="entry name" value="SNF2-like_sf"/>
</dbReference>
<name>A0A0N5AHB5_9BILA</name>
<comment type="subcellular location">
    <subcellularLocation>
        <location evidence="1">Nucleus</location>
    </subcellularLocation>
</comment>
<evidence type="ECO:0000256" key="5">
    <source>
        <dbReference type="ARBA" id="ARBA00022840"/>
    </source>
</evidence>
<dbReference type="InterPro" id="IPR014001">
    <property type="entry name" value="Helicase_ATP-bd"/>
</dbReference>
<evidence type="ECO:0000256" key="4">
    <source>
        <dbReference type="ARBA" id="ARBA00022801"/>
    </source>
</evidence>
<dbReference type="InterPro" id="IPR000330">
    <property type="entry name" value="SNF2_N"/>
</dbReference>